<accession>A0AA36M8B3</accession>
<evidence type="ECO:0000313" key="1">
    <source>
        <dbReference type="EMBL" id="CAJ0602151.1"/>
    </source>
</evidence>
<protein>
    <submittedName>
        <fullName evidence="1">Uncharacterized protein</fullName>
    </submittedName>
</protein>
<gene>
    <name evidence="1" type="ORF">CYNAS_LOCUS14134</name>
</gene>
<keyword evidence="2" id="KW-1185">Reference proteome</keyword>
<evidence type="ECO:0000313" key="2">
    <source>
        <dbReference type="Proteomes" id="UP001176961"/>
    </source>
</evidence>
<name>A0AA36M8B3_CYLNA</name>
<sequence length="98" mass="11137">MKATSFYRADDESFEDPFIIRLYVKDYNPYTSEPVCADYNVDAPNAVAEYRCKGTGQYVYVIDTESGPNPEFPNFDGLERVESTPIFYVHHADDCSSA</sequence>
<dbReference type="EMBL" id="CATQJL010000305">
    <property type="protein sequence ID" value="CAJ0602151.1"/>
    <property type="molecule type" value="Genomic_DNA"/>
</dbReference>
<comment type="caution">
    <text evidence="1">The sequence shown here is derived from an EMBL/GenBank/DDBJ whole genome shotgun (WGS) entry which is preliminary data.</text>
</comment>
<proteinExistence type="predicted"/>
<reference evidence="1" key="1">
    <citation type="submission" date="2023-07" db="EMBL/GenBank/DDBJ databases">
        <authorList>
            <consortium name="CYATHOMIX"/>
        </authorList>
    </citation>
    <scope>NUCLEOTIDE SEQUENCE</scope>
    <source>
        <strain evidence="1">N/A</strain>
    </source>
</reference>
<dbReference type="Proteomes" id="UP001176961">
    <property type="component" value="Unassembled WGS sequence"/>
</dbReference>
<organism evidence="1 2">
    <name type="scientific">Cylicocyclus nassatus</name>
    <name type="common">Nematode worm</name>
    <dbReference type="NCBI Taxonomy" id="53992"/>
    <lineage>
        <taxon>Eukaryota</taxon>
        <taxon>Metazoa</taxon>
        <taxon>Ecdysozoa</taxon>
        <taxon>Nematoda</taxon>
        <taxon>Chromadorea</taxon>
        <taxon>Rhabditida</taxon>
        <taxon>Rhabditina</taxon>
        <taxon>Rhabditomorpha</taxon>
        <taxon>Strongyloidea</taxon>
        <taxon>Strongylidae</taxon>
        <taxon>Cylicocyclus</taxon>
    </lineage>
</organism>
<dbReference type="AlphaFoldDB" id="A0AA36M8B3"/>